<dbReference type="AlphaFoldDB" id="A0A424Y9L4"/>
<dbReference type="InterPro" id="IPR017900">
    <property type="entry name" value="4Fe4S_Fe_S_CS"/>
</dbReference>
<keyword evidence="6" id="KW-0408">Iron</keyword>
<dbReference type="Pfam" id="PF09383">
    <property type="entry name" value="NIL"/>
    <property type="match status" value="1"/>
</dbReference>
<dbReference type="Gene3D" id="3.30.70.260">
    <property type="match status" value="1"/>
</dbReference>
<dbReference type="PANTHER" id="PTHR43687">
    <property type="entry name" value="ADENYLYLSULFATE REDUCTASE, BETA SUBUNIT"/>
    <property type="match status" value="1"/>
</dbReference>
<dbReference type="Proteomes" id="UP000285138">
    <property type="component" value="Unassembled WGS sequence"/>
</dbReference>
<accession>A0A424Y9L4</accession>
<evidence type="ECO:0000256" key="1">
    <source>
        <dbReference type="ARBA" id="ARBA00022448"/>
    </source>
</evidence>
<evidence type="ECO:0000256" key="6">
    <source>
        <dbReference type="ARBA" id="ARBA00023004"/>
    </source>
</evidence>
<proteinExistence type="predicted"/>
<dbReference type="InterPro" id="IPR050572">
    <property type="entry name" value="Fe-S_Ferredoxin"/>
</dbReference>
<evidence type="ECO:0000259" key="8">
    <source>
        <dbReference type="PROSITE" id="PS51379"/>
    </source>
</evidence>
<name>A0A424Y9L4_9FIRM</name>
<evidence type="ECO:0000256" key="5">
    <source>
        <dbReference type="ARBA" id="ARBA00022982"/>
    </source>
</evidence>
<evidence type="ECO:0000256" key="4">
    <source>
        <dbReference type="ARBA" id="ARBA00022737"/>
    </source>
</evidence>
<dbReference type="SUPFAM" id="SSF54862">
    <property type="entry name" value="4Fe-4S ferredoxins"/>
    <property type="match status" value="1"/>
</dbReference>
<feature type="domain" description="4Fe-4S ferredoxin-type" evidence="8">
    <location>
        <begin position="107"/>
        <end position="135"/>
    </location>
</feature>
<dbReference type="PANTHER" id="PTHR43687:SF6">
    <property type="entry name" value="L-ASPARTATE SEMIALDEHYDE SULFURTRANSFERASE IRON-SULFUR SUBUNIT"/>
    <property type="match status" value="1"/>
</dbReference>
<evidence type="ECO:0000313" key="10">
    <source>
        <dbReference type="Proteomes" id="UP000285138"/>
    </source>
</evidence>
<dbReference type="InterPro" id="IPR018449">
    <property type="entry name" value="NIL_domain"/>
</dbReference>
<dbReference type="InterPro" id="IPR017896">
    <property type="entry name" value="4Fe4S_Fe-S-bd"/>
</dbReference>
<feature type="domain" description="4Fe-4S ferredoxin-type" evidence="8">
    <location>
        <begin position="76"/>
        <end position="105"/>
    </location>
</feature>
<dbReference type="GO" id="GO:0046872">
    <property type="term" value="F:metal ion binding"/>
    <property type="evidence" value="ECO:0007669"/>
    <property type="project" value="UniProtKB-KW"/>
</dbReference>
<dbReference type="PROSITE" id="PS51379">
    <property type="entry name" value="4FE4S_FER_2"/>
    <property type="match status" value="2"/>
</dbReference>
<evidence type="ECO:0000313" key="9">
    <source>
        <dbReference type="EMBL" id="RQD73020.1"/>
    </source>
</evidence>
<gene>
    <name evidence="9" type="ORF">D5R97_10030</name>
</gene>
<evidence type="ECO:0000256" key="7">
    <source>
        <dbReference type="ARBA" id="ARBA00023014"/>
    </source>
</evidence>
<reference evidence="9 10" key="1">
    <citation type="submission" date="2018-08" db="EMBL/GenBank/DDBJ databases">
        <title>The metabolism and importance of syntrophic acetate oxidation coupled to methane or sulfide production in haloalkaline environments.</title>
        <authorList>
            <person name="Timmers P.H.A."/>
            <person name="Vavourakis C.D."/>
            <person name="Sorokin D.Y."/>
            <person name="Sinninghe Damste J.S."/>
            <person name="Muyzer G."/>
            <person name="Stams A.J.M."/>
            <person name="Plugge C.M."/>
        </authorList>
    </citation>
    <scope>NUCLEOTIDE SEQUENCE [LARGE SCALE GENOMIC DNA]</scope>
    <source>
        <strain evidence="9">MSAO_Bac1</strain>
    </source>
</reference>
<dbReference type="SUPFAM" id="SSF55021">
    <property type="entry name" value="ACT-like"/>
    <property type="match status" value="1"/>
</dbReference>
<keyword evidence="7" id="KW-0411">Iron-sulfur</keyword>
<keyword evidence="5" id="KW-0249">Electron transport</keyword>
<dbReference type="SMART" id="SM00930">
    <property type="entry name" value="NIL"/>
    <property type="match status" value="1"/>
</dbReference>
<dbReference type="PROSITE" id="PS00198">
    <property type="entry name" value="4FE4S_FER_1"/>
    <property type="match status" value="2"/>
</dbReference>
<organism evidence="9 10">
    <name type="scientific">Candidatus Syntrophonatronum acetioxidans</name>
    <dbReference type="NCBI Taxonomy" id="1795816"/>
    <lineage>
        <taxon>Bacteria</taxon>
        <taxon>Bacillati</taxon>
        <taxon>Bacillota</taxon>
        <taxon>Clostridia</taxon>
        <taxon>Eubacteriales</taxon>
        <taxon>Syntrophomonadaceae</taxon>
        <taxon>Candidatus Syntrophonatronum</taxon>
    </lineage>
</organism>
<dbReference type="Pfam" id="PF12838">
    <property type="entry name" value="Fer4_7"/>
    <property type="match status" value="1"/>
</dbReference>
<evidence type="ECO:0000256" key="3">
    <source>
        <dbReference type="ARBA" id="ARBA00022723"/>
    </source>
</evidence>
<dbReference type="EMBL" id="QZAA01000284">
    <property type="protein sequence ID" value="RQD73020.1"/>
    <property type="molecule type" value="Genomic_DNA"/>
</dbReference>
<dbReference type="InterPro" id="IPR045865">
    <property type="entry name" value="ACT-like_dom_sf"/>
</dbReference>
<dbReference type="Gene3D" id="3.30.70.20">
    <property type="match status" value="1"/>
</dbReference>
<keyword evidence="4" id="KW-0677">Repeat</keyword>
<comment type="caution">
    <text evidence="9">The sequence shown here is derived from an EMBL/GenBank/DDBJ whole genome shotgun (WGS) entry which is preliminary data.</text>
</comment>
<keyword evidence="1" id="KW-0813">Transport</keyword>
<dbReference type="GO" id="GO:0051539">
    <property type="term" value="F:4 iron, 4 sulfur cluster binding"/>
    <property type="evidence" value="ECO:0007669"/>
    <property type="project" value="UniProtKB-KW"/>
</dbReference>
<sequence>MAKHKVVLLFPAAVVEQPFLYHLVKDYNLFVNIIRANINPRKEGRLVMEVAGEKEDYNAGVNFLESRGVKVLPFEQQVKWNEEKCTQCGACTVICPTDALYMIRPEMIVKFDESKCIVCEHCFKACPARAIEAHY</sequence>
<keyword evidence="2" id="KW-0004">4Fe-4S</keyword>
<keyword evidence="3" id="KW-0479">Metal-binding</keyword>
<protein>
    <submittedName>
        <fullName evidence="9">4Fe-4S dicluster domain-containing protein</fullName>
    </submittedName>
</protein>
<evidence type="ECO:0000256" key="2">
    <source>
        <dbReference type="ARBA" id="ARBA00022485"/>
    </source>
</evidence>